<feature type="transmembrane region" description="Helical" evidence="1">
    <location>
        <begin position="54"/>
        <end position="73"/>
    </location>
</feature>
<evidence type="ECO:0000313" key="2">
    <source>
        <dbReference type="EMBL" id="HGT38623.1"/>
    </source>
</evidence>
<proteinExistence type="predicted"/>
<gene>
    <name evidence="2" type="ORF">ENS64_05085</name>
</gene>
<keyword evidence="1" id="KW-1133">Transmembrane helix</keyword>
<keyword evidence="1" id="KW-0472">Membrane</keyword>
<comment type="caution">
    <text evidence="2">The sequence shown here is derived from an EMBL/GenBank/DDBJ whole genome shotgun (WGS) entry which is preliminary data.</text>
</comment>
<dbReference type="EMBL" id="DSVQ01000011">
    <property type="protein sequence ID" value="HGT38623.1"/>
    <property type="molecule type" value="Genomic_DNA"/>
</dbReference>
<accession>A0A7C4QN52</accession>
<reference evidence="2" key="1">
    <citation type="journal article" date="2020" name="mSystems">
        <title>Genome- and Community-Level Interaction Insights into Carbon Utilization and Element Cycling Functions of Hydrothermarchaeota in Hydrothermal Sediment.</title>
        <authorList>
            <person name="Zhou Z."/>
            <person name="Liu Y."/>
            <person name="Xu W."/>
            <person name="Pan J."/>
            <person name="Luo Z.H."/>
            <person name="Li M."/>
        </authorList>
    </citation>
    <scope>NUCLEOTIDE SEQUENCE [LARGE SCALE GENOMIC DNA]</scope>
    <source>
        <strain evidence="2">SpSt-508</strain>
    </source>
</reference>
<organism evidence="2">
    <name type="scientific">Schlesneria paludicola</name>
    <dbReference type="NCBI Taxonomy" id="360056"/>
    <lineage>
        <taxon>Bacteria</taxon>
        <taxon>Pseudomonadati</taxon>
        <taxon>Planctomycetota</taxon>
        <taxon>Planctomycetia</taxon>
        <taxon>Planctomycetales</taxon>
        <taxon>Planctomycetaceae</taxon>
        <taxon>Schlesneria</taxon>
    </lineage>
</organism>
<dbReference type="AlphaFoldDB" id="A0A7C4QN52"/>
<evidence type="ECO:0000256" key="1">
    <source>
        <dbReference type="SAM" id="Phobius"/>
    </source>
</evidence>
<keyword evidence="1" id="KW-0812">Transmembrane</keyword>
<feature type="transmembrane region" description="Helical" evidence="1">
    <location>
        <begin position="12"/>
        <end position="34"/>
    </location>
</feature>
<protein>
    <submittedName>
        <fullName evidence="2">Uncharacterized protein</fullName>
    </submittedName>
</protein>
<sequence>MSIRISKISLIVFAVLLVLSGFLLSVAGGYWPWYAIMSVFAVVPVVVGPGRYRVMGAIALGLSVVLIVSDIAAGKQFRAGHQEIRR</sequence>
<name>A0A7C4QN52_9PLAN</name>